<protein>
    <recommendedName>
        <fullName evidence="4">PepSY domain-containing protein</fullName>
    </recommendedName>
</protein>
<keyword evidence="1" id="KW-0472">Membrane</keyword>
<keyword evidence="1" id="KW-1133">Transmembrane helix</keyword>
<evidence type="ECO:0000313" key="3">
    <source>
        <dbReference type="Proteomes" id="UP001209083"/>
    </source>
</evidence>
<dbReference type="RefSeq" id="WP_349640974.1">
    <property type="nucleotide sequence ID" value="NZ_CP090958.1"/>
</dbReference>
<gene>
    <name evidence="2" type="ORF">LWF01_16165</name>
</gene>
<evidence type="ECO:0000313" key="2">
    <source>
        <dbReference type="EMBL" id="WGW14177.1"/>
    </source>
</evidence>
<accession>A0ABY8QYR9</accession>
<keyword evidence="3" id="KW-1185">Reference proteome</keyword>
<evidence type="ECO:0000256" key="1">
    <source>
        <dbReference type="SAM" id="Phobius"/>
    </source>
</evidence>
<keyword evidence="1" id="KW-0812">Transmembrane</keyword>
<dbReference type="Proteomes" id="UP001209083">
    <property type="component" value="Chromosome"/>
</dbReference>
<dbReference type="EMBL" id="CP090958">
    <property type="protein sequence ID" value="WGW14177.1"/>
    <property type="molecule type" value="Genomic_DNA"/>
</dbReference>
<organism evidence="2 3">
    <name type="scientific">Saxibacter everestensis</name>
    <dbReference type="NCBI Taxonomy" id="2909229"/>
    <lineage>
        <taxon>Bacteria</taxon>
        <taxon>Bacillati</taxon>
        <taxon>Actinomycetota</taxon>
        <taxon>Actinomycetes</taxon>
        <taxon>Micrococcales</taxon>
        <taxon>Brevibacteriaceae</taxon>
        <taxon>Saxibacter</taxon>
    </lineage>
</organism>
<name>A0ABY8QYR9_9MICO</name>
<evidence type="ECO:0008006" key="4">
    <source>
        <dbReference type="Google" id="ProtNLM"/>
    </source>
</evidence>
<proteinExistence type="predicted"/>
<reference evidence="2 3" key="1">
    <citation type="submission" date="2023-05" db="EMBL/GenBank/DDBJ databases">
        <title>Lithophilousrod everest ZFBP1038 complete genpme.</title>
        <authorList>
            <person name="Tian M."/>
        </authorList>
    </citation>
    <scope>NUCLEOTIDE SEQUENCE [LARGE SCALE GENOMIC DNA]</scope>
    <source>
        <strain evidence="2 3">ZFBP1038</strain>
    </source>
</reference>
<feature type="transmembrane region" description="Helical" evidence="1">
    <location>
        <begin position="21"/>
        <end position="39"/>
    </location>
</feature>
<sequence>MAASTSCRQSSVIKLRRPITLAAVMAVVLVVGGAGFGIYRHLSSHCGFGSLSPAGAIEGLMKEAQRPGYGNAERYSQCQAPFPDSELAALERLLADSDGKELVVEESFHEGSNFFYDVKADGRVIVEALVLQNPPRHSTVTQFTVN</sequence>